<organism evidence="2 3">
    <name type="scientific">Gottschalkia acidurici (strain ATCC 7906 / DSM 604 / BCRC 14475 / CIP 104303 / KCTC 5404 / NCIMB 10678 / 9a)</name>
    <name type="common">Clostridium acidurici</name>
    <dbReference type="NCBI Taxonomy" id="1128398"/>
    <lineage>
        <taxon>Bacteria</taxon>
        <taxon>Bacillati</taxon>
        <taxon>Bacillota</taxon>
        <taxon>Tissierellia</taxon>
        <taxon>Tissierellales</taxon>
        <taxon>Gottschalkiaceae</taxon>
        <taxon>Gottschalkia</taxon>
    </lineage>
</organism>
<dbReference type="HOGENOM" id="CLU_021293_6_0_9"/>
<dbReference type="EMBL" id="CP003326">
    <property type="protein sequence ID" value="AFS79659.1"/>
    <property type="molecule type" value="Genomic_DNA"/>
</dbReference>
<evidence type="ECO:0000313" key="2">
    <source>
        <dbReference type="EMBL" id="AFS79659.1"/>
    </source>
</evidence>
<dbReference type="AlphaFoldDB" id="K0B2D7"/>
<proteinExistence type="predicted"/>
<dbReference type="eggNOG" id="COG3039">
    <property type="taxonomic scope" value="Bacteria"/>
</dbReference>
<dbReference type="STRING" id="1128398.Curi_c26650"/>
<keyword evidence="3" id="KW-1185">Reference proteome</keyword>
<dbReference type="KEGG" id="cad:Curi_c26650"/>
<evidence type="ECO:0000259" key="1">
    <source>
        <dbReference type="Pfam" id="PF13751"/>
    </source>
</evidence>
<name>K0B2D7_GOTA9</name>
<gene>
    <name evidence="2" type="ordered locus">Curi_c26650</name>
</gene>
<dbReference type="Proteomes" id="UP000006094">
    <property type="component" value="Chromosome"/>
</dbReference>
<reference evidence="2 3" key="1">
    <citation type="journal article" date="2012" name="PLoS ONE">
        <title>The purine-utilizing bacterium Clostridium acidurici 9a: a genome-guided metabolic reconsideration.</title>
        <authorList>
            <person name="Hartwich K."/>
            <person name="Poehlein A."/>
            <person name="Daniel R."/>
        </authorList>
    </citation>
    <scope>NUCLEOTIDE SEQUENCE [LARGE SCALE GENOMIC DNA]</scope>
    <source>
        <strain evidence="3">ATCC 7906 / DSM 604 / BCRC 14475 / CIP 104303 / KCTC 5404 / NCIMB 10678 / 9a</strain>
    </source>
</reference>
<evidence type="ECO:0000313" key="3">
    <source>
        <dbReference type="Proteomes" id="UP000006094"/>
    </source>
</evidence>
<dbReference type="InterPro" id="IPR025668">
    <property type="entry name" value="Tnp_DDE_dom"/>
</dbReference>
<dbReference type="PANTHER" id="PTHR33408">
    <property type="entry name" value="TRANSPOSASE"/>
    <property type="match status" value="1"/>
</dbReference>
<dbReference type="Pfam" id="PF13751">
    <property type="entry name" value="DDE_Tnp_1_6"/>
    <property type="match status" value="1"/>
</dbReference>
<protein>
    <submittedName>
        <fullName evidence="2">Transposase, ISBma2</fullName>
    </submittedName>
</protein>
<dbReference type="PANTHER" id="PTHR33408:SF2">
    <property type="entry name" value="TRANSPOSASE DDE DOMAIN-CONTAINING PROTEIN"/>
    <property type="match status" value="1"/>
</dbReference>
<accession>K0B2D7</accession>
<feature type="domain" description="Transposase DDE" evidence="1">
    <location>
        <begin position="110"/>
        <end position="228"/>
    </location>
</feature>
<sequence>MVLDNKPKGFFYLEHRTVDSKNNIITDTHVTAGNVNGATPYIDRLNRQISTFGFNVNYVGFDAGYFTAPLCKEITEKGIQLVIAYKLGSHQKGKYTKNKFIYLREWDVYTCPNDRFLEYKITIREGYSEDISKKEDCIDCPKKEKCLIGKNNTRTIRRHVSEEYKEKNIKFLKTDKGKRIYKRRKETIEGSFADSKQLHRFRYCRMRGKEKVSKQCLLTSACQNMKRISRILAS</sequence>